<keyword evidence="2" id="KW-1185">Reference proteome</keyword>
<reference evidence="1 2" key="1">
    <citation type="submission" date="2014-09" db="EMBL/GenBank/DDBJ databases">
        <authorList>
            <person name="Magalhaes I.L.F."/>
            <person name="Oliveira U."/>
            <person name="Santos F.R."/>
            <person name="Vidigal T.H.D.A."/>
            <person name="Brescovit A.D."/>
            <person name="Santos A.J."/>
        </authorList>
    </citation>
    <scope>NUCLEOTIDE SEQUENCE [LARGE SCALE GENOMIC DNA]</scope>
</reference>
<protein>
    <submittedName>
        <fullName evidence="1">Uncharacterized protein</fullName>
    </submittedName>
</protein>
<name>A0A0P1B979_9BASI</name>
<dbReference type="Proteomes" id="UP000054845">
    <property type="component" value="Unassembled WGS sequence"/>
</dbReference>
<accession>A0A0P1B979</accession>
<evidence type="ECO:0000313" key="2">
    <source>
        <dbReference type="Proteomes" id="UP000054845"/>
    </source>
</evidence>
<evidence type="ECO:0000313" key="1">
    <source>
        <dbReference type="EMBL" id="CEH12233.1"/>
    </source>
</evidence>
<sequence>MRGVPFWEKLERRRGKEKETIVRYLPASRLKDVLACTKEGNFLLDSDRACPLRLVMVV</sequence>
<dbReference type="EMBL" id="CCYA01000118">
    <property type="protein sequence ID" value="CEH12233.1"/>
    <property type="molecule type" value="Genomic_DNA"/>
</dbReference>
<proteinExistence type="predicted"/>
<organism evidence="1 2">
    <name type="scientific">Ceraceosorus bombacis</name>
    <dbReference type="NCBI Taxonomy" id="401625"/>
    <lineage>
        <taxon>Eukaryota</taxon>
        <taxon>Fungi</taxon>
        <taxon>Dikarya</taxon>
        <taxon>Basidiomycota</taxon>
        <taxon>Ustilaginomycotina</taxon>
        <taxon>Exobasidiomycetes</taxon>
        <taxon>Ceraceosorales</taxon>
        <taxon>Ceraceosoraceae</taxon>
        <taxon>Ceraceosorus</taxon>
    </lineage>
</organism>
<dbReference type="AlphaFoldDB" id="A0A0P1B979"/>